<feature type="domain" description="Thiaminase-2/PQQC" evidence="1">
    <location>
        <begin position="19"/>
        <end position="218"/>
    </location>
</feature>
<dbReference type="CDD" id="cd19365">
    <property type="entry name" value="TenA_C-like"/>
    <property type="match status" value="1"/>
</dbReference>
<dbReference type="PANTHER" id="PTHR43198:SF2">
    <property type="entry name" value="SI:CH1073-67J19.1-RELATED"/>
    <property type="match status" value="1"/>
</dbReference>
<protein>
    <recommendedName>
        <fullName evidence="1">Thiaminase-2/PQQC domain-containing protein</fullName>
    </recommendedName>
</protein>
<organism evidence="2">
    <name type="scientific">Corethron hystrix</name>
    <dbReference type="NCBI Taxonomy" id="216773"/>
    <lineage>
        <taxon>Eukaryota</taxon>
        <taxon>Sar</taxon>
        <taxon>Stramenopiles</taxon>
        <taxon>Ochrophyta</taxon>
        <taxon>Bacillariophyta</taxon>
        <taxon>Coscinodiscophyceae</taxon>
        <taxon>Corethrophycidae</taxon>
        <taxon>Corethrales</taxon>
        <taxon>Corethraceae</taxon>
        <taxon>Corethron</taxon>
    </lineage>
</organism>
<reference evidence="2" key="1">
    <citation type="submission" date="2021-01" db="EMBL/GenBank/DDBJ databases">
        <authorList>
            <person name="Corre E."/>
            <person name="Pelletier E."/>
            <person name="Niang G."/>
            <person name="Scheremetjew M."/>
            <person name="Finn R."/>
            <person name="Kale V."/>
            <person name="Holt S."/>
            <person name="Cochrane G."/>
            <person name="Meng A."/>
            <person name="Brown T."/>
            <person name="Cohen L."/>
        </authorList>
    </citation>
    <scope>NUCLEOTIDE SEQUENCE</scope>
    <source>
        <strain evidence="2">308</strain>
    </source>
</reference>
<evidence type="ECO:0000259" key="1">
    <source>
        <dbReference type="Pfam" id="PF03070"/>
    </source>
</evidence>
<dbReference type="SUPFAM" id="SSF48613">
    <property type="entry name" value="Heme oxygenase-like"/>
    <property type="match status" value="1"/>
</dbReference>
<dbReference type="InterPro" id="IPR016084">
    <property type="entry name" value="Haem_Oase-like_multi-hlx"/>
</dbReference>
<accession>A0A7S1BP26</accession>
<dbReference type="Gene3D" id="1.20.910.10">
    <property type="entry name" value="Heme oxygenase-like"/>
    <property type="match status" value="1"/>
</dbReference>
<proteinExistence type="predicted"/>
<dbReference type="AlphaFoldDB" id="A0A7S1BP26"/>
<gene>
    <name evidence="2" type="ORF">CHYS00102_LOCUS19309</name>
</gene>
<dbReference type="InterPro" id="IPR050967">
    <property type="entry name" value="Thiamine_Salvage_TenA"/>
</dbReference>
<evidence type="ECO:0000313" key="2">
    <source>
        <dbReference type="EMBL" id="CAD8892103.1"/>
    </source>
</evidence>
<dbReference type="InterPro" id="IPR004305">
    <property type="entry name" value="Thiaminase-2/PQQC"/>
</dbReference>
<name>A0A7S1BP26_9STRA</name>
<dbReference type="EMBL" id="HBFR01026787">
    <property type="protein sequence ID" value="CAD8892103.1"/>
    <property type="molecule type" value="Transcribed_RNA"/>
</dbReference>
<dbReference type="GO" id="GO:0005829">
    <property type="term" value="C:cytosol"/>
    <property type="evidence" value="ECO:0007669"/>
    <property type="project" value="TreeGrafter"/>
</dbReference>
<dbReference type="GO" id="GO:0006772">
    <property type="term" value="P:thiamine metabolic process"/>
    <property type="evidence" value="ECO:0007669"/>
    <property type="project" value="UniProtKB-ARBA"/>
</dbReference>
<dbReference type="PANTHER" id="PTHR43198">
    <property type="entry name" value="BIFUNCTIONAL TH2 PROTEIN"/>
    <property type="match status" value="1"/>
</dbReference>
<sequence>MDYAQTFWDDASDLIAVTEKHPFLVSMVENTLNMESFRYYVVQDALYLGDFAAALRMLSKNEGISTEDSRRLASFATGAEEAEMELHSSFFREWDISADGAVQMPHTLLYTSYMLSVVATRPHAEGLACLLPCFWVYMHVGHLMLRHREKLGSAASRPPQFDAWIDMYAGEEFEHEVRDYIAMVNRVAGTVDDDVRQKMNVHFRKACELEHMFWDQAQVRMEWPNIVGGNTEEKKEK</sequence>
<dbReference type="Pfam" id="PF03070">
    <property type="entry name" value="TENA_THI-4"/>
    <property type="match status" value="1"/>
</dbReference>